<dbReference type="PANTHER" id="PTHR45436">
    <property type="entry name" value="SENSOR HISTIDINE KINASE YKOH"/>
    <property type="match status" value="1"/>
</dbReference>
<evidence type="ECO:0000313" key="9">
    <source>
        <dbReference type="Proteomes" id="UP000578449"/>
    </source>
</evidence>
<evidence type="ECO:0000256" key="6">
    <source>
        <dbReference type="SAM" id="MobiDB-lite"/>
    </source>
</evidence>
<sequence length="844" mass="87981">MASGRSIRVRISGLVAVPALALVAVTGYVAADAAGEASRLRAAATAHAVLGDAAGGLIVALQREHLVTAEYLATRSDRGRTALIQQRARTDRARTHLRDRSAAPETRAAMTAEVKAAHDALMRESRRVDALRASIDETREATGGTDGGTKTRGRGDKTRPKAPATTADTTTATGTTRPVPTATTRPVPTGTTRPVATDTSRPAATDTTRPVPTGTTRPAATGTTRPVATDTSRPAATDTATTRPTAHAAARGEERADGSGTQVAAADDGRAGGSGVRRAARGEERAGGSAVRRVTGAEGIALAALAPEFGRVTEAGQRLVTAVMMSTDPALYRQARALATLAQAKDLLAGERALAAGVLAAGRQMTPAEQRAFGRLAGTRAYLYEQGVAELEPALRAPFQRAGAGEAYRRFAAAEDRLAAGNALRVSHPEWRTFGDQVDAAYQKALDESGKALAARIGPLADEALLRAGLAAATGLAALLISVLVARRVGRGVVRELGVLRTAARELTAVRLPAVTARVRQGEEVDLTTAVPSFVSPRHSREVRELAHALDGLRRTAVEAAAERAVLRASAGQALRGVAKRSQSMLQRQLRMLDVMQRRTKDARALENLVRIDHHTTRMRRYAESLIVLSGGSPGRSWRRPVPVAHALRAAVAGIEEYGRVRVYPMPEARIAGPAVADVVHVLGELIDNAVAYSPDNTEVSVRGEAAGDAYRIEVEDRGGGMALGERKAANRMLAGPPEELDLAGIDRLGLLVAGRLAVKHGLRVELAASPFGGTTAVVLIPGSLVTLPPAAPPAETGDEERTGERPDARPGRRPGEAAAAEEAGGAGELVGGQKVGGQVAGDQ</sequence>
<protein>
    <recommendedName>
        <fullName evidence="2">histidine kinase</fullName>
        <ecNumber evidence="2">2.7.13.3</ecNumber>
    </recommendedName>
</protein>
<dbReference type="Gene3D" id="3.30.565.10">
    <property type="entry name" value="Histidine kinase-like ATPase, C-terminal domain"/>
    <property type="match status" value="1"/>
</dbReference>
<dbReference type="InterPro" id="IPR013587">
    <property type="entry name" value="Nitrate/nitrite_sensing"/>
</dbReference>
<name>A0A840NYV9_9ACTN</name>
<dbReference type="InterPro" id="IPR036890">
    <property type="entry name" value="HATPase_C_sf"/>
</dbReference>
<dbReference type="InterPro" id="IPR003594">
    <property type="entry name" value="HATPase_dom"/>
</dbReference>
<keyword evidence="9" id="KW-1185">Reference proteome</keyword>
<dbReference type="EMBL" id="JACHGN010000001">
    <property type="protein sequence ID" value="MBB5130883.1"/>
    <property type="molecule type" value="Genomic_DNA"/>
</dbReference>
<evidence type="ECO:0000256" key="5">
    <source>
        <dbReference type="ARBA" id="ARBA00022777"/>
    </source>
</evidence>
<keyword evidence="4" id="KW-0808">Transferase</keyword>
<organism evidence="8 9">
    <name type="scientific">Thermocatellispora tengchongensis</name>
    <dbReference type="NCBI Taxonomy" id="1073253"/>
    <lineage>
        <taxon>Bacteria</taxon>
        <taxon>Bacillati</taxon>
        <taxon>Actinomycetota</taxon>
        <taxon>Actinomycetes</taxon>
        <taxon>Streptosporangiales</taxon>
        <taxon>Streptosporangiaceae</taxon>
        <taxon>Thermocatellispora</taxon>
    </lineage>
</organism>
<gene>
    <name evidence="8" type="ORF">HNP84_000571</name>
</gene>
<comment type="caution">
    <text evidence="8">The sequence shown here is derived from an EMBL/GenBank/DDBJ whole genome shotgun (WGS) entry which is preliminary data.</text>
</comment>
<dbReference type="GO" id="GO:0004673">
    <property type="term" value="F:protein histidine kinase activity"/>
    <property type="evidence" value="ECO:0007669"/>
    <property type="project" value="UniProtKB-EC"/>
</dbReference>
<accession>A0A840NYV9</accession>
<feature type="compositionally biased region" description="Low complexity" evidence="6">
    <location>
        <begin position="161"/>
        <end position="197"/>
    </location>
</feature>
<feature type="compositionally biased region" description="Gly residues" evidence="6">
    <location>
        <begin position="825"/>
        <end position="844"/>
    </location>
</feature>
<dbReference type="AlphaFoldDB" id="A0A840NYV9"/>
<dbReference type="EC" id="2.7.13.3" evidence="2"/>
<dbReference type="PANTHER" id="PTHR45436:SF5">
    <property type="entry name" value="SENSOR HISTIDINE KINASE TRCS"/>
    <property type="match status" value="1"/>
</dbReference>
<feature type="compositionally biased region" description="Basic and acidic residues" evidence="6">
    <location>
        <begin position="800"/>
        <end position="816"/>
    </location>
</feature>
<dbReference type="SMART" id="SM00387">
    <property type="entry name" value="HATPase_c"/>
    <property type="match status" value="1"/>
</dbReference>
<dbReference type="Pfam" id="PF02518">
    <property type="entry name" value="HATPase_c"/>
    <property type="match status" value="1"/>
</dbReference>
<keyword evidence="5 8" id="KW-0418">Kinase</keyword>
<feature type="region of interest" description="Disordered" evidence="6">
    <location>
        <begin position="790"/>
        <end position="844"/>
    </location>
</feature>
<evidence type="ECO:0000256" key="3">
    <source>
        <dbReference type="ARBA" id="ARBA00022553"/>
    </source>
</evidence>
<reference evidence="8 9" key="1">
    <citation type="submission" date="2020-08" db="EMBL/GenBank/DDBJ databases">
        <title>Genomic Encyclopedia of Type Strains, Phase IV (KMG-IV): sequencing the most valuable type-strain genomes for metagenomic binning, comparative biology and taxonomic classification.</title>
        <authorList>
            <person name="Goeker M."/>
        </authorList>
    </citation>
    <scope>NUCLEOTIDE SEQUENCE [LARGE SCALE GENOMIC DNA]</scope>
    <source>
        <strain evidence="8 9">DSM 45615</strain>
    </source>
</reference>
<evidence type="ECO:0000313" key="8">
    <source>
        <dbReference type="EMBL" id="MBB5130883.1"/>
    </source>
</evidence>
<comment type="catalytic activity">
    <reaction evidence="1">
        <text>ATP + protein L-histidine = ADP + protein N-phospho-L-histidine.</text>
        <dbReference type="EC" id="2.7.13.3"/>
    </reaction>
</comment>
<proteinExistence type="predicted"/>
<dbReference type="Proteomes" id="UP000578449">
    <property type="component" value="Unassembled WGS sequence"/>
</dbReference>
<dbReference type="RefSeq" id="WP_185047700.1">
    <property type="nucleotide sequence ID" value="NZ_BAABIX010000013.1"/>
</dbReference>
<dbReference type="GO" id="GO:0000160">
    <property type="term" value="P:phosphorelay signal transduction system"/>
    <property type="evidence" value="ECO:0007669"/>
    <property type="project" value="TreeGrafter"/>
</dbReference>
<keyword evidence="3" id="KW-0597">Phosphoprotein</keyword>
<dbReference type="Pfam" id="PF08376">
    <property type="entry name" value="NIT"/>
    <property type="match status" value="2"/>
</dbReference>
<evidence type="ECO:0000256" key="1">
    <source>
        <dbReference type="ARBA" id="ARBA00000085"/>
    </source>
</evidence>
<feature type="domain" description="Histidine kinase/HSP90-like ATPase" evidence="7">
    <location>
        <begin position="675"/>
        <end position="785"/>
    </location>
</feature>
<evidence type="ECO:0000259" key="7">
    <source>
        <dbReference type="SMART" id="SM00387"/>
    </source>
</evidence>
<dbReference type="SUPFAM" id="SSF55874">
    <property type="entry name" value="ATPase domain of HSP90 chaperone/DNA topoisomerase II/histidine kinase"/>
    <property type="match status" value="1"/>
</dbReference>
<evidence type="ECO:0000256" key="4">
    <source>
        <dbReference type="ARBA" id="ARBA00022679"/>
    </source>
</evidence>
<feature type="compositionally biased region" description="Low complexity" evidence="6">
    <location>
        <begin position="204"/>
        <end position="249"/>
    </location>
</feature>
<dbReference type="InterPro" id="IPR050428">
    <property type="entry name" value="TCS_sensor_his_kinase"/>
</dbReference>
<dbReference type="GO" id="GO:0005886">
    <property type="term" value="C:plasma membrane"/>
    <property type="evidence" value="ECO:0007669"/>
    <property type="project" value="TreeGrafter"/>
</dbReference>
<evidence type="ECO:0000256" key="2">
    <source>
        <dbReference type="ARBA" id="ARBA00012438"/>
    </source>
</evidence>
<feature type="region of interest" description="Disordered" evidence="6">
    <location>
        <begin position="133"/>
        <end position="284"/>
    </location>
</feature>